<evidence type="ECO:0000313" key="5">
    <source>
        <dbReference type="Proteomes" id="UP001596122"/>
    </source>
</evidence>
<keyword evidence="2" id="KW-0812">Transmembrane</keyword>
<organism evidence="4 5">
    <name type="scientific">Aquipuribacter nitratireducens</name>
    <dbReference type="NCBI Taxonomy" id="650104"/>
    <lineage>
        <taxon>Bacteria</taxon>
        <taxon>Bacillati</taxon>
        <taxon>Actinomycetota</taxon>
        <taxon>Actinomycetes</taxon>
        <taxon>Micrococcales</taxon>
        <taxon>Intrasporangiaceae</taxon>
        <taxon>Aquipuribacter</taxon>
    </lineage>
</organism>
<dbReference type="InterPro" id="IPR005530">
    <property type="entry name" value="SPW"/>
</dbReference>
<feature type="transmembrane region" description="Helical" evidence="2">
    <location>
        <begin position="53"/>
        <end position="75"/>
    </location>
</feature>
<dbReference type="Proteomes" id="UP001596122">
    <property type="component" value="Unassembled WGS sequence"/>
</dbReference>
<evidence type="ECO:0000313" key="4">
    <source>
        <dbReference type="EMBL" id="MFC5381666.1"/>
    </source>
</evidence>
<feature type="region of interest" description="Disordered" evidence="1">
    <location>
        <begin position="1"/>
        <end position="38"/>
    </location>
</feature>
<keyword evidence="2" id="KW-1133">Transmembrane helix</keyword>
<proteinExistence type="predicted"/>
<evidence type="ECO:0000256" key="1">
    <source>
        <dbReference type="SAM" id="MobiDB-lite"/>
    </source>
</evidence>
<protein>
    <submittedName>
        <fullName evidence="4">SPW repeat protein</fullName>
    </submittedName>
</protein>
<comment type="caution">
    <text evidence="4">The sequence shown here is derived from an EMBL/GenBank/DDBJ whole genome shotgun (WGS) entry which is preliminary data.</text>
</comment>
<feature type="compositionally biased region" description="Basic and acidic residues" evidence="1">
    <location>
        <begin position="11"/>
        <end position="22"/>
    </location>
</feature>
<name>A0ABW0GTZ7_9MICO</name>
<evidence type="ECO:0000256" key="2">
    <source>
        <dbReference type="SAM" id="Phobius"/>
    </source>
</evidence>
<feature type="transmembrane region" description="Helical" evidence="2">
    <location>
        <begin position="137"/>
        <end position="158"/>
    </location>
</feature>
<feature type="domain" description="SPW repeat-containing integral membrane" evidence="3">
    <location>
        <begin position="55"/>
        <end position="152"/>
    </location>
</feature>
<keyword evidence="2" id="KW-0472">Membrane</keyword>
<evidence type="ECO:0000259" key="3">
    <source>
        <dbReference type="Pfam" id="PF03779"/>
    </source>
</evidence>
<reference evidence="5" key="1">
    <citation type="journal article" date="2019" name="Int. J. Syst. Evol. Microbiol.">
        <title>The Global Catalogue of Microorganisms (GCM) 10K type strain sequencing project: providing services to taxonomists for standard genome sequencing and annotation.</title>
        <authorList>
            <consortium name="The Broad Institute Genomics Platform"/>
            <consortium name="The Broad Institute Genome Sequencing Center for Infectious Disease"/>
            <person name="Wu L."/>
            <person name="Ma J."/>
        </authorList>
    </citation>
    <scope>NUCLEOTIDE SEQUENCE [LARGE SCALE GENOMIC DNA]</scope>
    <source>
        <strain evidence="5">CCUG 43114</strain>
    </source>
</reference>
<sequence>MSRNTQPGTTAHDDDLRVEHRGATAPERPAGDPYGARDERYYRDDSETGLTRTFSGINVLLGIWLVIAPWVIGYGDQTNAVWNHTVIGIAVAVLALVRVAAPHTAAALSWVNVVLGAWLIVSPFVLVYEDGGPTVGIYWNDILVGAAIMAMGIISALATHSRDDDGHRDRT</sequence>
<feature type="transmembrane region" description="Helical" evidence="2">
    <location>
        <begin position="107"/>
        <end position="125"/>
    </location>
</feature>
<feature type="transmembrane region" description="Helical" evidence="2">
    <location>
        <begin position="81"/>
        <end position="100"/>
    </location>
</feature>
<dbReference type="RefSeq" id="WP_340269620.1">
    <property type="nucleotide sequence ID" value="NZ_JBBEOG010000004.1"/>
</dbReference>
<dbReference type="EMBL" id="JBHSLD010000009">
    <property type="protein sequence ID" value="MFC5381666.1"/>
    <property type="molecule type" value="Genomic_DNA"/>
</dbReference>
<gene>
    <name evidence="4" type="ORF">ACFPJ6_12785</name>
</gene>
<keyword evidence="5" id="KW-1185">Reference proteome</keyword>
<accession>A0ABW0GTZ7</accession>
<dbReference type="Pfam" id="PF03779">
    <property type="entry name" value="SPW"/>
    <property type="match status" value="1"/>
</dbReference>